<keyword evidence="3 4" id="KW-0472">Membrane</keyword>
<feature type="transmembrane region" description="Helical" evidence="4">
    <location>
        <begin position="371"/>
        <end position="389"/>
    </location>
</feature>
<comment type="caution">
    <text evidence="6">The sequence shown here is derived from an EMBL/GenBank/DDBJ whole genome shotgun (WGS) entry which is preliminary data.</text>
</comment>
<dbReference type="PROSITE" id="PS50850">
    <property type="entry name" value="MFS"/>
    <property type="match status" value="1"/>
</dbReference>
<protein>
    <submittedName>
        <fullName evidence="6">Transporter YycB</fullName>
    </submittedName>
</protein>
<gene>
    <name evidence="6" type="primary">yycB</name>
    <name evidence="6" type="ORF">RHODGE_RHODGE_00072</name>
</gene>
<dbReference type="SUPFAM" id="SSF103473">
    <property type="entry name" value="MFS general substrate transporter"/>
    <property type="match status" value="1"/>
</dbReference>
<keyword evidence="7" id="KW-1185">Reference proteome</keyword>
<evidence type="ECO:0000259" key="5">
    <source>
        <dbReference type="PROSITE" id="PS50850"/>
    </source>
</evidence>
<feature type="transmembrane region" description="Helical" evidence="4">
    <location>
        <begin position="176"/>
        <end position="194"/>
    </location>
</feature>
<dbReference type="Pfam" id="PF07690">
    <property type="entry name" value="MFS_1"/>
    <property type="match status" value="1"/>
</dbReference>
<name>A0A447CP76_9BRAD</name>
<dbReference type="RefSeq" id="WP_129607185.1">
    <property type="nucleotide sequence ID" value="NZ_UWOC01000005.1"/>
</dbReference>
<reference evidence="7" key="1">
    <citation type="submission" date="2018-10" db="EMBL/GenBank/DDBJ databases">
        <authorList>
            <person name="Peiro R."/>
            <person name="Begona"/>
            <person name="Cbmso G."/>
            <person name="Lopez M."/>
            <person name="Gonzalez S."/>
            <person name="Sacristan E."/>
            <person name="Castillo E."/>
        </authorList>
    </citation>
    <scope>NUCLEOTIDE SEQUENCE [LARGE SCALE GENOMIC DNA]</scope>
</reference>
<feature type="transmembrane region" description="Helical" evidence="4">
    <location>
        <begin position="283"/>
        <end position="302"/>
    </location>
</feature>
<dbReference type="GO" id="GO:0022857">
    <property type="term" value="F:transmembrane transporter activity"/>
    <property type="evidence" value="ECO:0007669"/>
    <property type="project" value="InterPro"/>
</dbReference>
<dbReference type="InterPro" id="IPR011701">
    <property type="entry name" value="MFS"/>
</dbReference>
<keyword evidence="1 4" id="KW-0812">Transmembrane</keyword>
<feature type="transmembrane region" description="Helical" evidence="4">
    <location>
        <begin position="76"/>
        <end position="95"/>
    </location>
</feature>
<feature type="transmembrane region" description="Helical" evidence="4">
    <location>
        <begin position="219"/>
        <end position="241"/>
    </location>
</feature>
<feature type="transmembrane region" description="Helical" evidence="4">
    <location>
        <begin position="308"/>
        <end position="330"/>
    </location>
</feature>
<dbReference type="PANTHER" id="PTHR23523:SF2">
    <property type="entry name" value="2-NITROIMIDAZOLE TRANSPORTER"/>
    <property type="match status" value="1"/>
</dbReference>
<evidence type="ECO:0000256" key="1">
    <source>
        <dbReference type="ARBA" id="ARBA00022692"/>
    </source>
</evidence>
<feature type="transmembrane region" description="Helical" evidence="4">
    <location>
        <begin position="139"/>
        <end position="164"/>
    </location>
</feature>
<feature type="domain" description="Major facilitator superfamily (MFS) profile" evidence="5">
    <location>
        <begin position="19"/>
        <end position="393"/>
    </location>
</feature>
<dbReference type="PANTHER" id="PTHR23523">
    <property type="match status" value="1"/>
</dbReference>
<organism evidence="6 7">
    <name type="scientific">Rhodoplanes serenus</name>
    <dbReference type="NCBI Taxonomy" id="200615"/>
    <lineage>
        <taxon>Bacteria</taxon>
        <taxon>Pseudomonadati</taxon>
        <taxon>Pseudomonadota</taxon>
        <taxon>Alphaproteobacteria</taxon>
        <taxon>Hyphomicrobiales</taxon>
        <taxon>Nitrobacteraceae</taxon>
        <taxon>Rhodoplanes</taxon>
    </lineage>
</organism>
<feature type="transmembrane region" description="Helical" evidence="4">
    <location>
        <begin position="48"/>
        <end position="69"/>
    </location>
</feature>
<evidence type="ECO:0000256" key="3">
    <source>
        <dbReference type="ARBA" id="ARBA00023136"/>
    </source>
</evidence>
<dbReference type="Gene3D" id="1.20.1250.20">
    <property type="entry name" value="MFS general substrate transporter like domains"/>
    <property type="match status" value="1"/>
</dbReference>
<accession>A0A447CP76</accession>
<proteinExistence type="predicted"/>
<evidence type="ECO:0000313" key="6">
    <source>
        <dbReference type="EMBL" id="VCU06982.1"/>
    </source>
</evidence>
<sequence>MQAPRSETDTAGVGRLVNAIILLWLAGIGLRLTILAVPPVIPMVRDDLALSATEVGVLTGIPSVLFALAAIPGSLLIARFGALTTLLVGLLATAAGSALRGVAPDIWFLYGATVITGFGVAVMQPALPPLVRAWMPQRIGFGTAVYANGLLVGEVVPVALTLPLVVPLAGGWRGSFMAWAVPCVVVALIILVAAPRSRGDGAGGPATNRKWWPDWRSGLLWRIGIMFGTVNAMYFTTNAFVPDILTRTGRGDLVSITLTALNIGQIPASLLLLVFAGRLVGHVWPYVACGVISFAALIGMMFGSPAVIVASSLVVGFAAASVLILIFALPPLLARPDDVHRLAAGMFTISYSCAVITPVLSGLAWDLSGEPLAAFVPVLIGAVVLAALAPSVAHVRRASADVHA</sequence>
<evidence type="ECO:0000256" key="4">
    <source>
        <dbReference type="SAM" id="Phobius"/>
    </source>
</evidence>
<evidence type="ECO:0000256" key="2">
    <source>
        <dbReference type="ARBA" id="ARBA00022989"/>
    </source>
</evidence>
<dbReference type="OrthoDB" id="148947at2"/>
<dbReference type="InterPro" id="IPR052524">
    <property type="entry name" value="MFS_Cyanate_Porter"/>
</dbReference>
<feature type="transmembrane region" description="Helical" evidence="4">
    <location>
        <begin position="253"/>
        <end position="276"/>
    </location>
</feature>
<evidence type="ECO:0000313" key="7">
    <source>
        <dbReference type="Proteomes" id="UP000289200"/>
    </source>
</evidence>
<dbReference type="InterPro" id="IPR036259">
    <property type="entry name" value="MFS_trans_sf"/>
</dbReference>
<feature type="transmembrane region" description="Helical" evidence="4">
    <location>
        <begin position="342"/>
        <end position="365"/>
    </location>
</feature>
<dbReference type="Proteomes" id="UP000289200">
    <property type="component" value="Unassembled WGS sequence"/>
</dbReference>
<feature type="transmembrane region" description="Helical" evidence="4">
    <location>
        <begin position="12"/>
        <end position="36"/>
    </location>
</feature>
<dbReference type="EMBL" id="UWOC01000005">
    <property type="protein sequence ID" value="VCU06982.1"/>
    <property type="molecule type" value="Genomic_DNA"/>
</dbReference>
<dbReference type="InterPro" id="IPR020846">
    <property type="entry name" value="MFS_dom"/>
</dbReference>
<dbReference type="AlphaFoldDB" id="A0A447CP76"/>
<keyword evidence="2 4" id="KW-1133">Transmembrane helix</keyword>
<feature type="transmembrane region" description="Helical" evidence="4">
    <location>
        <begin position="107"/>
        <end position="127"/>
    </location>
</feature>